<reference evidence="1 2" key="1">
    <citation type="submission" date="2011-02" db="EMBL/GenBank/DDBJ databases">
        <authorList>
            <person name="Muzny D."/>
            <person name="Qin X."/>
            <person name="Buhay C."/>
            <person name="Dugan-Rocha S."/>
            <person name="Ding Y."/>
            <person name="Chen G."/>
            <person name="Hawes A."/>
            <person name="Holder M."/>
            <person name="Jhangiani S."/>
            <person name="Johnson A."/>
            <person name="Khan Z."/>
            <person name="Li Z."/>
            <person name="Liu W."/>
            <person name="Liu X."/>
            <person name="Perez L."/>
            <person name="Shen H."/>
            <person name="Wang Q."/>
            <person name="Watt J."/>
            <person name="Xi L."/>
            <person name="Xin Y."/>
            <person name="Zhou J."/>
            <person name="Deng J."/>
            <person name="Jiang H."/>
            <person name="Liu Y."/>
            <person name="Qu J."/>
            <person name="Song X.-Z."/>
            <person name="Zhang L."/>
            <person name="Villasana D."/>
            <person name="Johnson A."/>
            <person name="Liu J."/>
            <person name="Liyanage D."/>
            <person name="Lorensuhewa L."/>
            <person name="Robinson T."/>
            <person name="Song A."/>
            <person name="Song B.-B."/>
            <person name="Dinh H."/>
            <person name="Thornton R."/>
            <person name="Coyle M."/>
            <person name="Francisco L."/>
            <person name="Jackson L."/>
            <person name="Javaid M."/>
            <person name="Korchina V."/>
            <person name="Kovar C."/>
            <person name="Mata R."/>
            <person name="Mathew T."/>
            <person name="Ngo R."/>
            <person name="Nguyen L."/>
            <person name="Nguyen N."/>
            <person name="Okwuonu G."/>
            <person name="Ongeri F."/>
            <person name="Pham C."/>
            <person name="Simmons D."/>
            <person name="Wilczek-Boney K."/>
            <person name="Hale W."/>
            <person name="Jakkamsetti A."/>
            <person name="Pham P."/>
            <person name="Ruth R."/>
            <person name="San Lucas F."/>
            <person name="Warren J."/>
            <person name="Zhang J."/>
            <person name="Zhao Z."/>
            <person name="Zhou C."/>
            <person name="Zhu D."/>
            <person name="Lee S."/>
            <person name="Bess C."/>
            <person name="Blankenburg K."/>
            <person name="Forbes L."/>
            <person name="Fu Q."/>
            <person name="Gubbala S."/>
            <person name="Hirani K."/>
            <person name="Jayaseelan J.C."/>
            <person name="Lara F."/>
            <person name="Munidasa M."/>
            <person name="Palculict T."/>
            <person name="Patil S."/>
            <person name="Pu L.-L."/>
            <person name="Saada N."/>
            <person name="Tang L."/>
            <person name="Weissenberger G."/>
            <person name="Zhu Y."/>
            <person name="Hemphill L."/>
            <person name="Shang Y."/>
            <person name="Youmans B."/>
            <person name="Ayvaz T."/>
            <person name="Ross M."/>
            <person name="Santibanez J."/>
            <person name="Aqrawi P."/>
            <person name="Gross S."/>
            <person name="Joshi V."/>
            <person name="Fowler G."/>
            <person name="Nazareth L."/>
            <person name="Reid J."/>
            <person name="Worley K."/>
            <person name="Petrosino J."/>
            <person name="Highlander S."/>
            <person name="Gibbs R."/>
        </authorList>
    </citation>
    <scope>NUCLEOTIDE SEQUENCE [LARGE SCALE GENOMIC DNA]</scope>
    <source>
        <strain evidence="1 2">DSM 15829</strain>
    </source>
</reference>
<evidence type="ECO:0000313" key="2">
    <source>
        <dbReference type="Proteomes" id="UP000005947"/>
    </source>
</evidence>
<organism evidence="1 2">
    <name type="scientific">Fannyhessea vaginae DSM 15829</name>
    <dbReference type="NCBI Taxonomy" id="525256"/>
    <lineage>
        <taxon>Bacteria</taxon>
        <taxon>Bacillati</taxon>
        <taxon>Actinomycetota</taxon>
        <taxon>Coriobacteriia</taxon>
        <taxon>Coriobacteriales</taxon>
        <taxon>Atopobiaceae</taxon>
        <taxon>Fannyhessea</taxon>
    </lineage>
</organism>
<dbReference type="Proteomes" id="UP000005947">
    <property type="component" value="Unassembled WGS sequence"/>
</dbReference>
<name>F1T6B0_9ACTN</name>
<accession>F1T6B0</accession>
<dbReference type="AlphaFoldDB" id="F1T6B0"/>
<dbReference type="EMBL" id="ACGK02000002">
    <property type="protein sequence ID" value="EGF23015.1"/>
    <property type="molecule type" value="Genomic_DNA"/>
</dbReference>
<sequence>MNTHEQSCVFVYVVHEVFSKKHLCGFRYFSSFQPNFFPEELFLKRALS</sequence>
<keyword evidence="2" id="KW-1185">Reference proteome</keyword>
<gene>
    <name evidence="1" type="ORF">HMPREF0091_11010</name>
</gene>
<comment type="caution">
    <text evidence="1">The sequence shown here is derived from an EMBL/GenBank/DDBJ whole genome shotgun (WGS) entry which is preliminary data.</text>
</comment>
<proteinExistence type="predicted"/>
<protein>
    <submittedName>
        <fullName evidence="1">Uncharacterized protein</fullName>
    </submittedName>
</protein>
<evidence type="ECO:0000313" key="1">
    <source>
        <dbReference type="EMBL" id="EGF23015.1"/>
    </source>
</evidence>